<dbReference type="InterPro" id="IPR014031">
    <property type="entry name" value="Ketoacyl_synth_C"/>
</dbReference>
<dbReference type="InterPro" id="IPR032821">
    <property type="entry name" value="PKS_assoc"/>
</dbReference>
<dbReference type="GO" id="GO:0006633">
    <property type="term" value="P:fatty acid biosynthetic process"/>
    <property type="evidence" value="ECO:0007669"/>
    <property type="project" value="TreeGrafter"/>
</dbReference>
<dbReference type="Pfam" id="PF16197">
    <property type="entry name" value="KAsynt_C_assoc"/>
    <property type="match status" value="1"/>
</dbReference>
<feature type="domain" description="Ketosynthase family 3 (KS3)" evidence="9">
    <location>
        <begin position="645"/>
        <end position="1072"/>
    </location>
</feature>
<feature type="region of interest" description="Disordered" evidence="7">
    <location>
        <begin position="1551"/>
        <end position="1576"/>
    </location>
</feature>
<dbReference type="SUPFAM" id="SSF53901">
    <property type="entry name" value="Thiolase-like"/>
    <property type="match status" value="1"/>
</dbReference>
<dbReference type="Pfam" id="PF00109">
    <property type="entry name" value="ketoacyl-synt"/>
    <property type="match status" value="1"/>
</dbReference>
<evidence type="ECO:0000256" key="2">
    <source>
        <dbReference type="ARBA" id="ARBA00022553"/>
    </source>
</evidence>
<reference evidence="10" key="1">
    <citation type="journal article" date="2014" name="Microbiol. Res.">
        <title>Enhancement of nystatin production by redirecting precursor fluxes after disruption of the tetramycin gene from Streptomyces ahygroscopicus.</title>
        <authorList>
            <person name="Ren J."/>
            <person name="Cui Y."/>
            <person name="Zhang F."/>
            <person name="Cui H."/>
            <person name="Ni X."/>
            <person name="Chen F."/>
            <person name="Li L."/>
            <person name="Xia H."/>
        </authorList>
    </citation>
    <scope>NUCLEOTIDE SEQUENCE</scope>
    <source>
        <strain evidence="10">S91</strain>
    </source>
</reference>
<dbReference type="Pfam" id="PF00550">
    <property type="entry name" value="PP-binding"/>
    <property type="match status" value="2"/>
</dbReference>
<dbReference type="FunFam" id="3.40.366.10:FF:000002">
    <property type="entry name" value="Probable polyketide synthase 2"/>
    <property type="match status" value="1"/>
</dbReference>
<dbReference type="Gene3D" id="3.40.366.10">
    <property type="entry name" value="Malonyl-Coenzyme A Acyl Carrier Protein, domain 2"/>
    <property type="match status" value="1"/>
</dbReference>
<dbReference type="PANTHER" id="PTHR43775:SF51">
    <property type="entry name" value="INACTIVE PHENOLPHTHIOCEROL SYNTHESIS POLYKETIDE SYNTHASE TYPE I PKS1-RELATED"/>
    <property type="match status" value="1"/>
</dbReference>
<dbReference type="Pfam" id="PF00501">
    <property type="entry name" value="AMP-binding"/>
    <property type="match status" value="1"/>
</dbReference>
<dbReference type="SUPFAM" id="SSF52151">
    <property type="entry name" value="FabD/lysophospholipase-like"/>
    <property type="match status" value="1"/>
</dbReference>
<dbReference type="PROSITE" id="PS52004">
    <property type="entry name" value="KS3_2"/>
    <property type="match status" value="1"/>
</dbReference>
<dbReference type="InterPro" id="IPR014030">
    <property type="entry name" value="Ketoacyl_synth_N"/>
</dbReference>
<dbReference type="InterPro" id="IPR050091">
    <property type="entry name" value="PKS_NRPS_Biosynth_Enz"/>
</dbReference>
<feature type="domain" description="Carrier" evidence="8">
    <location>
        <begin position="1583"/>
        <end position="1661"/>
    </location>
</feature>
<accession>K7W979</accession>
<dbReference type="Gene3D" id="3.30.300.30">
    <property type="match status" value="1"/>
</dbReference>
<dbReference type="Gene3D" id="3.30.70.3290">
    <property type="match status" value="1"/>
</dbReference>
<name>K7W979_9ACTN</name>
<dbReference type="InterPro" id="IPR016035">
    <property type="entry name" value="Acyl_Trfase/lysoPLipase"/>
</dbReference>
<evidence type="ECO:0000256" key="1">
    <source>
        <dbReference type="ARBA" id="ARBA00022450"/>
    </source>
</evidence>
<feature type="compositionally biased region" description="Low complexity" evidence="7">
    <location>
        <begin position="1559"/>
        <end position="1571"/>
    </location>
</feature>
<dbReference type="InterPro" id="IPR042099">
    <property type="entry name" value="ANL_N_sf"/>
</dbReference>
<dbReference type="InterPro" id="IPR000873">
    <property type="entry name" value="AMP-dep_synth/lig_dom"/>
</dbReference>
<dbReference type="SMART" id="SM00827">
    <property type="entry name" value="PKS_AT"/>
    <property type="match status" value="1"/>
</dbReference>
<dbReference type="InterPro" id="IPR001227">
    <property type="entry name" value="Ac_transferase_dom_sf"/>
</dbReference>
<protein>
    <submittedName>
        <fullName evidence="10">Polyketide synthase</fullName>
    </submittedName>
</protein>
<dbReference type="InterPro" id="IPR009081">
    <property type="entry name" value="PP-bd_ACP"/>
</dbReference>
<evidence type="ECO:0000259" key="9">
    <source>
        <dbReference type="PROSITE" id="PS52004"/>
    </source>
</evidence>
<dbReference type="SUPFAM" id="SSF56801">
    <property type="entry name" value="Acetyl-CoA synthetase-like"/>
    <property type="match status" value="1"/>
</dbReference>
<dbReference type="Gene3D" id="3.40.50.12780">
    <property type="entry name" value="N-terminal domain of ligase-like"/>
    <property type="match status" value="1"/>
</dbReference>
<dbReference type="CDD" id="cd00833">
    <property type="entry name" value="PKS"/>
    <property type="match status" value="1"/>
</dbReference>
<feature type="region of interest" description="Disordered" evidence="7">
    <location>
        <begin position="1"/>
        <end position="24"/>
    </location>
</feature>
<evidence type="ECO:0000256" key="3">
    <source>
        <dbReference type="ARBA" id="ARBA00022679"/>
    </source>
</evidence>
<dbReference type="EMBL" id="JX827252">
    <property type="protein sequence ID" value="AFW98280.1"/>
    <property type="molecule type" value="Genomic_DNA"/>
</dbReference>
<dbReference type="FunFam" id="3.40.47.10:FF:000019">
    <property type="entry name" value="Polyketide synthase type I"/>
    <property type="match status" value="1"/>
</dbReference>
<evidence type="ECO:0000259" key="8">
    <source>
        <dbReference type="PROSITE" id="PS50075"/>
    </source>
</evidence>
<dbReference type="GO" id="GO:0004312">
    <property type="term" value="F:fatty acid synthase activity"/>
    <property type="evidence" value="ECO:0007669"/>
    <property type="project" value="TreeGrafter"/>
</dbReference>
<dbReference type="Gene3D" id="1.10.1200.10">
    <property type="entry name" value="ACP-like"/>
    <property type="match status" value="2"/>
</dbReference>
<dbReference type="SMART" id="SM00823">
    <property type="entry name" value="PKS_PP"/>
    <property type="match status" value="2"/>
</dbReference>
<keyword evidence="3" id="KW-0808">Transferase</keyword>
<keyword evidence="6" id="KW-0012">Acyltransferase</keyword>
<evidence type="ECO:0000256" key="7">
    <source>
        <dbReference type="SAM" id="MobiDB-lite"/>
    </source>
</evidence>
<dbReference type="PANTHER" id="PTHR43775">
    <property type="entry name" value="FATTY ACID SYNTHASE"/>
    <property type="match status" value="1"/>
</dbReference>
<dbReference type="InterPro" id="IPR020841">
    <property type="entry name" value="PKS_Beta-ketoAc_synthase_dom"/>
</dbReference>
<keyword evidence="5" id="KW-0511">Multifunctional enzyme</keyword>
<dbReference type="SUPFAM" id="SSF47336">
    <property type="entry name" value="ACP-like"/>
    <property type="match status" value="2"/>
</dbReference>
<gene>
    <name evidence="10" type="primary">ttmS0</name>
</gene>
<dbReference type="InterPro" id="IPR020806">
    <property type="entry name" value="PKS_PP-bd"/>
</dbReference>
<dbReference type="PROSITE" id="PS50075">
    <property type="entry name" value="CARRIER"/>
    <property type="match status" value="2"/>
</dbReference>
<dbReference type="InterPro" id="IPR006162">
    <property type="entry name" value="Ppantetheine_attach_site"/>
</dbReference>
<evidence type="ECO:0000256" key="4">
    <source>
        <dbReference type="ARBA" id="ARBA00023194"/>
    </source>
</evidence>
<dbReference type="Pfam" id="PF02801">
    <property type="entry name" value="Ketoacyl-synt_C"/>
    <property type="match status" value="1"/>
</dbReference>
<dbReference type="InterPro" id="IPR045851">
    <property type="entry name" value="AMP-bd_C_sf"/>
</dbReference>
<sequence>MVPVHTDDYVIDPPSDGTGTPGGRTLPEVFASAVASAPDAVALVDGDRSWTWAEWRADVDALARGLQESHVAPGDVVAVRLPNSWELQTLHLAVAAVGAVLLPLHQGTAVGEVRALLDRAEPVLLVLSGAEGEDPATARALLDGVPSLRGVLLAGGPATGGAEPGIGSLDGLLAAWAGSGPRPVEVTPDLPFVLVPSSGTASPRPRLCLHSHDGLLSNTAAVTAEAADAFAGTVLTACPMTHLFGLQAVHAALSTACRQVVLTDWDADRFLALAREHDPRVVFAVPTQLWDVMGRLESSEGSAGFAPHQVRTAGAAVAPALAERVRAALACELVVVWGMSEIGTGTRTRAQDPDGSVGGPVDGVELRSVDADGAVCAAGETGELQYRGPGLFRGYFREPELTRAALTDDGWLRTGDLAAVDADGVVVLHGRTAELINTAGRKFAAPEVEGLLAGLAGLGPVAVVAAPDDRLGQYPCLVVTEEADRALGLGEVTAFLRGLGVAEHKIPVELVAVRTLPRSSAGKLDRRRLTQLLAGGAAPPVSARPGAVPPATVEEALDLVRDCVGRVLGEGGAAVPFAPDADFRRLGLDSLRSVRLRSLLCEETGLPLPATLAFDHPDPRSVARALVQQEDPPHAAAWGVPADGADPVAIVGMACRLPGRADCPEALWDLLAGGTDAMSPFPDDRGWDLQRLFDEDPDRPGTSYAREGGFLHDAGDFDAGFFGLSDQEATATDPQQRLLLEAAWETFERAGIEPGSLKGSRTGVFTGAMDRGYGAQASAVPRAWESMLITGASASAISGRIAYTYGLEGPALTVDTASSSSLVALHLACRSLRSGESDLALAGGVTVMATPTPFAHFSRLRALSPDSRAKAYADAANGSAWSEGAGLLLLERLSDARRNGHRVLALVRGSAVNQDGASNGLTAPSGPAQQRVIREALADAGVLPQDVDAVEGHGTGTPLGDPIEAQALLATYGRERPAERPLWLGSVKSNVGHTQAAAGIVGVIKTVLALHHGVLPRTLHVDVPSTKVDWSAGAVRLLTEARPWPREDGTTRRAGVSSFGLTGTNAHVIVEEPPAAAAQEPTGEVPAGAPAGAPEPTGEPAVPWVVSARSPAALRAQARRLAEHVAADPALRAQDVAHALATTRAVHRHRAVVSGADRDQLLAAALRFGRGEGSSGVTPHDAAPGDLAFVFSGQGSQRNGMGRAAAEAFPVFGRALREVCAALDPLLERPLTSVMWAAPDSDEAALLDDTTYTQPALFAVQVALYRLFESWGVAPDHLVGHSVGEISAAHVAGVLGLRDACTLVAARSRLMGALPPGGAMVAVRITEDEVLPWLSEVADSVAVAAVNGPHSLVLSGAEEPLVALTDRLAAAGHKTRRLTVSTAPHSPLMEPMLAAFREVVGALSFSAPAVPLVSTVTGRPLTEAEARDPEHWVRHVRQSVRFRDAIDRLREARVTGFLELGAEPALTPMIDECLESDAAQPGAAVLPSLRGGASERQALLTAVARLHLHGVPVDWDAVLPGVRGVPLPTYAFQRRRFWLAPVPVGPADRVAEGAGAGSAGDAAAAEPEPSGLASRLSGLDDAEQDALVLALVLAETSAVLGGQELSADDGHRTFKELGVNSVNAVELRNRLIAAAELRLPATLVYDYPKPNAVVRLVRERLAPAVAPGRHVASLVAELDALLAAGAEVPAEAMARLKAVTAGARGADGGADPGSGAALDLASASDEDLFRLMDAES</sequence>
<dbReference type="InterPro" id="IPR014043">
    <property type="entry name" value="Acyl_transferase_dom"/>
</dbReference>
<feature type="domain" description="Carrier" evidence="8">
    <location>
        <begin position="554"/>
        <end position="630"/>
    </location>
</feature>
<keyword evidence="1" id="KW-0596">Phosphopantetheine</keyword>
<dbReference type="InterPro" id="IPR036736">
    <property type="entry name" value="ACP-like_sf"/>
</dbReference>
<evidence type="ECO:0000256" key="5">
    <source>
        <dbReference type="ARBA" id="ARBA00023268"/>
    </source>
</evidence>
<proteinExistence type="predicted"/>
<dbReference type="PROSITE" id="PS00012">
    <property type="entry name" value="PHOSPHOPANTETHEINE"/>
    <property type="match status" value="2"/>
</dbReference>
<dbReference type="SUPFAM" id="SSF55048">
    <property type="entry name" value="Probable ACP-binding domain of malonyl-CoA ACP transacylase"/>
    <property type="match status" value="1"/>
</dbReference>
<keyword evidence="2" id="KW-0597">Phosphoprotein</keyword>
<evidence type="ECO:0000313" key="10">
    <source>
        <dbReference type="EMBL" id="AFW98280.1"/>
    </source>
</evidence>
<dbReference type="Pfam" id="PF00698">
    <property type="entry name" value="Acyl_transf_1"/>
    <property type="match status" value="1"/>
</dbReference>
<dbReference type="GO" id="GO:0031177">
    <property type="term" value="F:phosphopantetheine binding"/>
    <property type="evidence" value="ECO:0007669"/>
    <property type="project" value="InterPro"/>
</dbReference>
<feature type="region of interest" description="Disordered" evidence="7">
    <location>
        <begin position="1076"/>
        <end position="1097"/>
    </location>
</feature>
<keyword evidence="4" id="KW-0045">Antibiotic biosynthesis</keyword>
<dbReference type="InterPro" id="IPR016036">
    <property type="entry name" value="Malonyl_transacylase_ACP-bd"/>
</dbReference>
<evidence type="ECO:0000256" key="6">
    <source>
        <dbReference type="ARBA" id="ARBA00023315"/>
    </source>
</evidence>
<dbReference type="GO" id="GO:0033068">
    <property type="term" value="P:macrolide biosynthetic process"/>
    <property type="evidence" value="ECO:0007669"/>
    <property type="project" value="UniProtKB-ARBA"/>
</dbReference>
<dbReference type="InterPro" id="IPR016039">
    <property type="entry name" value="Thiolase-like"/>
</dbReference>
<dbReference type="Gene3D" id="3.40.47.10">
    <property type="match status" value="1"/>
</dbReference>
<dbReference type="SMART" id="SM00825">
    <property type="entry name" value="PKS_KS"/>
    <property type="match status" value="1"/>
</dbReference>
<organism evidence="10">
    <name type="scientific">Streptomyces ahygroscopicus subsp. wuzhouensis</name>
    <dbReference type="NCBI Taxonomy" id="387850"/>
    <lineage>
        <taxon>Bacteria</taxon>
        <taxon>Bacillati</taxon>
        <taxon>Actinomycetota</taxon>
        <taxon>Actinomycetes</taxon>
        <taxon>Kitasatosporales</taxon>
        <taxon>Streptomycetaceae</taxon>
        <taxon>Streptomyces</taxon>
    </lineage>
</organism>